<proteinExistence type="predicted"/>
<dbReference type="AlphaFoldDB" id="A0A0A2WU64"/>
<feature type="transmembrane region" description="Helical" evidence="1">
    <location>
        <begin position="544"/>
        <end position="566"/>
    </location>
</feature>
<accession>A0A0A2WU64</accession>
<comment type="caution">
    <text evidence="3">The sequence shown here is derived from an EMBL/GenBank/DDBJ whole genome shotgun (WGS) entry which is preliminary data.</text>
</comment>
<feature type="transmembrane region" description="Helical" evidence="1">
    <location>
        <begin position="387"/>
        <end position="405"/>
    </location>
</feature>
<dbReference type="PATRIC" id="fig|276.5.peg.873"/>
<dbReference type="OrthoDB" id="24146at2"/>
<sequence>MRLLYLLLLFASFASALAQTLLLPKEARVGEEVLLEGRDLPPGEYPLVVEGPQGLEATVQVQEGGFRLPFTPKEPGAYRVRLLLPGGALEGSFLAVASEAAPPRLTEEGLVWGSLRLSLPQAEWKGPVLQGDRVLLAAASLVLEVFPTGEVRYHFAPAPVQALRPGEVVLKGDRVLPLPFPFLPFEGGPEDLEALKGLLQALNPPRPWPYWAYWTQDPLDLSEEDLRAYGEDLYRRGHRPELFFSQAPVRAWAEAARAHLRDQPEAAFRLAEALLRYTPLFPGASGFFEEVAQALEAQGRPELALSVRERARVVATWGLPDLEGLLFPVQVLLLGYGALFLYLLLAYLPAQRAHLAPIGGFFLGFFRHPLLRLRHLHLAYASFGERLLLLALFLLGLGGLLLYGLDAKVRPLLTEGPLAQGTLRSEAARDWLAAKPKTPFSEALLGYALLAENPKEGARLLRQAPPFPFVLALRGGEALAEAYRKAPLMGPVRSALDLGEDAWGPREAAPSQRTLYAALLLSELSQFKSDFLKSFTSLPLPFPGWGRVLAGVLAFFLLLYHLLTFFLPRPRGRFKPPLLLRVLVPGSLAFASGWGVVLLLLAVYGGLVFAQNPWPLLLAYALHALGLLLYWRRL</sequence>
<name>A0A0A2WU64_THEFI</name>
<keyword evidence="1" id="KW-1133">Transmembrane helix</keyword>
<feature type="signal peptide" evidence="2">
    <location>
        <begin position="1"/>
        <end position="18"/>
    </location>
</feature>
<feature type="transmembrane region" description="Helical" evidence="1">
    <location>
        <begin position="578"/>
        <end position="607"/>
    </location>
</feature>
<keyword evidence="1" id="KW-0812">Transmembrane</keyword>
<evidence type="ECO:0000256" key="1">
    <source>
        <dbReference type="SAM" id="Phobius"/>
    </source>
</evidence>
<dbReference type="RefSeq" id="WP_038063111.1">
    <property type="nucleotide sequence ID" value="NZ_JPSL02000037.1"/>
</dbReference>
<dbReference type="Proteomes" id="UP000030364">
    <property type="component" value="Unassembled WGS sequence"/>
</dbReference>
<dbReference type="EMBL" id="JPSL02000037">
    <property type="protein sequence ID" value="KGQ22307.1"/>
    <property type="molecule type" value="Genomic_DNA"/>
</dbReference>
<feature type="chain" id="PRO_5002007416" evidence="2">
    <location>
        <begin position="19"/>
        <end position="634"/>
    </location>
</feature>
<dbReference type="STRING" id="276.THFILI_03095"/>
<keyword evidence="1" id="KW-0472">Membrane</keyword>
<reference evidence="3 4" key="1">
    <citation type="journal article" date="2015" name="Genome Announc.">
        <title>Draft Genome Sequence of the Thermophile Thermus filiformis ATCC 43280, Producer of Carotenoid-(Di)glucoside-Branched Fatty Acid (Di)esters and Source of Hyperthermostable Enzymes of Biotechnological Interest.</title>
        <authorList>
            <person name="Mandelli F."/>
            <person name="Oliveira Ramires B."/>
            <person name="Couger M.B."/>
            <person name="Paixao D.A."/>
            <person name="Camilo C.M."/>
            <person name="Polikarpov I."/>
            <person name="Prade R."/>
            <person name="Riano-Pachon D.M."/>
            <person name="Squina F.M."/>
        </authorList>
    </citation>
    <scope>NUCLEOTIDE SEQUENCE [LARGE SCALE GENOMIC DNA]</scope>
    <source>
        <strain evidence="3 4">ATCC 43280</strain>
    </source>
</reference>
<dbReference type="InterPro" id="IPR017868">
    <property type="entry name" value="Filamin/ABP280_repeat-like"/>
</dbReference>
<feature type="transmembrane region" description="Helical" evidence="1">
    <location>
        <begin position="325"/>
        <end position="348"/>
    </location>
</feature>
<keyword evidence="2" id="KW-0732">Signal</keyword>
<gene>
    <name evidence="3" type="ORF">THFILI_03095</name>
</gene>
<evidence type="ECO:0000313" key="3">
    <source>
        <dbReference type="EMBL" id="KGQ22307.1"/>
    </source>
</evidence>
<feature type="transmembrane region" description="Helical" evidence="1">
    <location>
        <begin position="613"/>
        <end position="631"/>
    </location>
</feature>
<protein>
    <submittedName>
        <fullName evidence="3">Uncharacterized protein</fullName>
    </submittedName>
</protein>
<dbReference type="PROSITE" id="PS50194">
    <property type="entry name" value="FILAMIN_REPEAT"/>
    <property type="match status" value="1"/>
</dbReference>
<evidence type="ECO:0000256" key="2">
    <source>
        <dbReference type="SAM" id="SignalP"/>
    </source>
</evidence>
<evidence type="ECO:0000313" key="4">
    <source>
        <dbReference type="Proteomes" id="UP000030364"/>
    </source>
</evidence>
<keyword evidence="4" id="KW-1185">Reference proteome</keyword>
<organism evidence="3 4">
    <name type="scientific">Thermus filiformis</name>
    <dbReference type="NCBI Taxonomy" id="276"/>
    <lineage>
        <taxon>Bacteria</taxon>
        <taxon>Thermotogati</taxon>
        <taxon>Deinococcota</taxon>
        <taxon>Deinococci</taxon>
        <taxon>Thermales</taxon>
        <taxon>Thermaceae</taxon>
        <taxon>Thermus</taxon>
    </lineage>
</organism>